<dbReference type="VEuPathDB" id="TriTrypDB:TcIL3000_9_4900"/>
<feature type="compositionally biased region" description="Low complexity" evidence="1">
    <location>
        <begin position="467"/>
        <end position="479"/>
    </location>
</feature>
<evidence type="ECO:0000256" key="1">
    <source>
        <dbReference type="SAM" id="MobiDB-lite"/>
    </source>
</evidence>
<feature type="region of interest" description="Disordered" evidence="1">
    <location>
        <begin position="467"/>
        <end position="593"/>
    </location>
</feature>
<dbReference type="AlphaFoldDB" id="G0UUM2"/>
<dbReference type="EMBL" id="HE575322">
    <property type="protein sequence ID" value="CCC93086.1"/>
    <property type="molecule type" value="Genomic_DNA"/>
</dbReference>
<accession>G0UUM2</accession>
<feature type="compositionally biased region" description="Low complexity" evidence="1">
    <location>
        <begin position="530"/>
        <end position="577"/>
    </location>
</feature>
<protein>
    <submittedName>
        <fullName evidence="2">Uncharacterized protein TCIL3000_9_4900</fullName>
    </submittedName>
</protein>
<gene>
    <name evidence="2" type="ORF">TCIL3000_9_4900</name>
</gene>
<evidence type="ECO:0000313" key="2">
    <source>
        <dbReference type="EMBL" id="CCC93086.1"/>
    </source>
</evidence>
<name>G0UUM2_TRYCI</name>
<sequence length="813" mass="86479">MADPLLRKYRLEIAVRKIYDLKHVSSSARIVFSVQLPHFPVIFIQPQIRGNESIVEFSPEGDRVLSVSYNVCHKAEFSISNSDCRRMFPTQCSCRLYDEALSPPTAEDSALLWLCPCPFVEHHNAQPFRGAHFEMRATDGRVMGTAIMSCRIVPVDCVAVAPAASSAAFTVSAPTMLTGSSGLIAIDGRPYIIRVIIDRRLFSHKDRKEMSNRVGRRSSIGKQPERCSNSLTVVGPAAVSAPPSYEEGEVLHRETFQAVVGDDLNVSKTSQKGEDSAVSEERNTFLYFLQYNVAYQISSVCRLLHSTLKREFAALNAVVIDNMMSHTTDTIDNHTQDVLKLANIMFQVANKLVTSGGINSADMTASEEACHNPVNKLPTPSSGSAVHFLVNRVLYQLQCVGANLCHMTSTYPKLLRVPLSTMDPEHVKFLTDLASHINELTKLVNIFVQSTIDGSFGTKVLFQGTTSSVSRRSSKSLPSCTPRRDEKEGRINGSRTPHEKDDAGSTGREENDGRTRIERQHVADKKAQSKKSSSTGYSTSTSSSTSTFSSSSTLSNSRTTTSSSSESYTDSFASSESADSGGSTIESLPLTPLSKVPPTVVYTAFTEEINPQASSQNGRVNVEAKGESSVVPPVVPLATPCPLPSSSGGGVPQPLVAVGNPISVAATTAANTYSSSTTSASAASQLYSQSGTSVPAAVPVSPGLQVGVASHIVDGSMLGNPVPPTLVPTAPAAPPPVSAPPLTIPQVPVCGAPNLPPSLSVPPSDYPNVNASALSISNAESLALPLPVPVFPASSSLTSQDTVPVSKTSNDVL</sequence>
<proteinExistence type="predicted"/>
<reference evidence="2" key="1">
    <citation type="journal article" date="2012" name="Proc. Natl. Acad. Sci. U.S.A.">
        <title>Antigenic diversity is generated by distinct evolutionary mechanisms in African trypanosome species.</title>
        <authorList>
            <person name="Jackson A.P."/>
            <person name="Berry A."/>
            <person name="Aslett M."/>
            <person name="Allison H.C."/>
            <person name="Burton P."/>
            <person name="Vavrova-Anderson J."/>
            <person name="Brown R."/>
            <person name="Browne H."/>
            <person name="Corton N."/>
            <person name="Hauser H."/>
            <person name="Gamble J."/>
            <person name="Gilderthorp R."/>
            <person name="Marcello L."/>
            <person name="McQuillan J."/>
            <person name="Otto T.D."/>
            <person name="Quail M.A."/>
            <person name="Sanders M.J."/>
            <person name="van Tonder A."/>
            <person name="Ginger M.L."/>
            <person name="Field M.C."/>
            <person name="Barry J.D."/>
            <person name="Hertz-Fowler C."/>
            <person name="Berriman M."/>
        </authorList>
    </citation>
    <scope>NUCLEOTIDE SEQUENCE</scope>
    <source>
        <strain evidence="2">IL3000</strain>
    </source>
</reference>
<organism evidence="2">
    <name type="scientific">Trypanosoma congolense (strain IL3000)</name>
    <dbReference type="NCBI Taxonomy" id="1068625"/>
    <lineage>
        <taxon>Eukaryota</taxon>
        <taxon>Discoba</taxon>
        <taxon>Euglenozoa</taxon>
        <taxon>Kinetoplastea</taxon>
        <taxon>Metakinetoplastina</taxon>
        <taxon>Trypanosomatida</taxon>
        <taxon>Trypanosomatidae</taxon>
        <taxon>Trypanosoma</taxon>
        <taxon>Nannomonas</taxon>
    </lineage>
</organism>
<feature type="compositionally biased region" description="Basic and acidic residues" evidence="1">
    <location>
        <begin position="482"/>
        <end position="527"/>
    </location>
</feature>